<feature type="domain" description="PPIase cyclophilin-type" evidence="6">
    <location>
        <begin position="268"/>
        <end position="463"/>
    </location>
</feature>
<name>A0A7S3K4G9_9STRA</name>
<dbReference type="InterPro" id="IPR002130">
    <property type="entry name" value="Cyclophilin-type_PPIase_dom"/>
</dbReference>
<reference evidence="7" key="1">
    <citation type="submission" date="2021-01" db="EMBL/GenBank/DDBJ databases">
        <authorList>
            <person name="Corre E."/>
            <person name="Pelletier E."/>
            <person name="Niang G."/>
            <person name="Scheremetjew M."/>
            <person name="Finn R."/>
            <person name="Kale V."/>
            <person name="Holt S."/>
            <person name="Cochrane G."/>
            <person name="Meng A."/>
            <person name="Brown T."/>
            <person name="Cohen L."/>
        </authorList>
    </citation>
    <scope>NUCLEOTIDE SEQUENCE</scope>
    <source>
        <strain evidence="7">CCMP1510</strain>
    </source>
</reference>
<dbReference type="Pfam" id="PF21329">
    <property type="entry name" value="CYP38_PsbQ-like"/>
    <property type="match status" value="1"/>
</dbReference>
<keyword evidence="4" id="KW-0413">Isomerase</keyword>
<gene>
    <name evidence="7" type="ORF">ALAG00032_LOCUS15474</name>
</gene>
<dbReference type="SUPFAM" id="SSF50891">
    <property type="entry name" value="Cyclophilin-like"/>
    <property type="match status" value="1"/>
</dbReference>
<feature type="signal peptide" evidence="5">
    <location>
        <begin position="1"/>
        <end position="20"/>
    </location>
</feature>
<dbReference type="Pfam" id="PF00160">
    <property type="entry name" value="Pro_isomerase"/>
    <property type="match status" value="1"/>
</dbReference>
<dbReference type="PROSITE" id="PS50072">
    <property type="entry name" value="CSA_PPIASE_2"/>
    <property type="match status" value="1"/>
</dbReference>
<evidence type="ECO:0000313" key="7">
    <source>
        <dbReference type="EMBL" id="CAE0374670.1"/>
    </source>
</evidence>
<dbReference type="PANTHER" id="PTHR43246">
    <property type="entry name" value="PEPTIDYL-PROLYL CIS-TRANS ISOMERASE CYP38, CHLOROPLASTIC"/>
    <property type="match status" value="1"/>
</dbReference>
<proteinExistence type="predicted"/>
<evidence type="ECO:0000256" key="3">
    <source>
        <dbReference type="ARBA" id="ARBA00023110"/>
    </source>
</evidence>
<dbReference type="InterPro" id="IPR048563">
    <property type="entry name" value="CYP38_PsbQ-like"/>
</dbReference>
<dbReference type="InterPro" id="IPR029000">
    <property type="entry name" value="Cyclophilin-like_dom_sf"/>
</dbReference>
<organism evidence="7">
    <name type="scientific">Aureoumbra lagunensis</name>
    <dbReference type="NCBI Taxonomy" id="44058"/>
    <lineage>
        <taxon>Eukaryota</taxon>
        <taxon>Sar</taxon>
        <taxon>Stramenopiles</taxon>
        <taxon>Ochrophyta</taxon>
        <taxon>Pelagophyceae</taxon>
        <taxon>Pelagomonadales</taxon>
        <taxon>Aureoumbra</taxon>
    </lineage>
</organism>
<dbReference type="GO" id="GO:0003755">
    <property type="term" value="F:peptidyl-prolyl cis-trans isomerase activity"/>
    <property type="evidence" value="ECO:0007669"/>
    <property type="project" value="UniProtKB-KW"/>
</dbReference>
<evidence type="ECO:0000256" key="1">
    <source>
        <dbReference type="ARBA" id="ARBA00013194"/>
    </source>
</evidence>
<dbReference type="EC" id="5.2.1.8" evidence="1"/>
<evidence type="ECO:0000256" key="4">
    <source>
        <dbReference type="ARBA" id="ARBA00023235"/>
    </source>
</evidence>
<evidence type="ECO:0000256" key="2">
    <source>
        <dbReference type="ARBA" id="ARBA00023078"/>
    </source>
</evidence>
<protein>
    <recommendedName>
        <fullName evidence="1">peptidylprolyl isomerase</fullName>
        <ecNumber evidence="1">5.2.1.8</ecNumber>
    </recommendedName>
</protein>
<keyword evidence="2" id="KW-0793">Thylakoid</keyword>
<dbReference type="AlphaFoldDB" id="A0A7S3K4G9"/>
<dbReference type="Gene3D" id="1.20.120.290">
    <property type="entry name" value="Oxygen-evolving enhancer protein 3 (PsbQ), four-helix up-down bundle"/>
    <property type="match status" value="1"/>
</dbReference>
<feature type="chain" id="PRO_5031471035" description="peptidylprolyl isomerase" evidence="5">
    <location>
        <begin position="21"/>
        <end position="463"/>
    </location>
</feature>
<dbReference type="InterPro" id="IPR044665">
    <property type="entry name" value="E_coli_cyclophilin_A-like"/>
</dbReference>
<dbReference type="EMBL" id="HBIJ01023433">
    <property type="protein sequence ID" value="CAE0374670.1"/>
    <property type="molecule type" value="Transcribed_RNA"/>
</dbReference>
<accession>A0A7S3K4G9</accession>
<sequence>MVVLSNKLVILFLWLQSGEALNVFESSVREKNSLSFLGKAWLRKAAATAGAIAVAGVGPSELMKSSPEWSISAFAARPQNAASSAGSRVNKDADSLLRLGLPLEGVKGEKEVRKLQASVEAIRDDLRAKRIAAVLNDVEGAKRAVNAYKTVLTSAAPTSERRSEIETKINELDAELQPISIALSTLGSAGSPQEREALDEAGARQEKAAELVTQIETRLVPPNYAAIIPENDIASVPGASSIPRLNGRARVQFILKKGPQAIEEGRPKFDIDGKLYDRARLELIVDGYTAPITSGNFLDLIQKKFYDGMPIQRADGFVVQLGDPDGPDGPLVGYQPNKDGPIRRVPLEVSLASDKQHPIYGTTTEDIGKGANPVSLPFQAYGVLGMAREEYDPDSASSQFFFLLFDSDLTPAGKNFLDGRYASFGYTVVGAEFLGDVVEGDVVESATIIRAPPPFGNYQAQDI</sequence>
<dbReference type="InterPro" id="IPR023222">
    <property type="entry name" value="PsbQ-like_dom_sf"/>
</dbReference>
<evidence type="ECO:0000256" key="5">
    <source>
        <dbReference type="SAM" id="SignalP"/>
    </source>
</evidence>
<keyword evidence="3" id="KW-0697">Rotamase</keyword>
<evidence type="ECO:0000259" key="6">
    <source>
        <dbReference type="PROSITE" id="PS50072"/>
    </source>
</evidence>
<keyword evidence="5" id="KW-0732">Signal</keyword>
<dbReference type="Gene3D" id="2.40.100.10">
    <property type="entry name" value="Cyclophilin-like"/>
    <property type="match status" value="1"/>
</dbReference>